<dbReference type="InterPro" id="IPR027417">
    <property type="entry name" value="P-loop_NTPase"/>
</dbReference>
<keyword evidence="7" id="KW-1185">Reference proteome</keyword>
<keyword evidence="4 6" id="KW-0067">ATP-binding</keyword>
<dbReference type="Proteomes" id="UP000653578">
    <property type="component" value="Unassembled WGS sequence"/>
</dbReference>
<evidence type="ECO:0000313" key="6">
    <source>
        <dbReference type="EMBL" id="NOU64084.1"/>
    </source>
</evidence>
<dbReference type="SMART" id="SM00382">
    <property type="entry name" value="AAA"/>
    <property type="match status" value="1"/>
</dbReference>
<gene>
    <name evidence="6" type="ORF">GC096_08615</name>
</gene>
<dbReference type="PROSITE" id="PS50893">
    <property type="entry name" value="ABC_TRANSPORTER_2"/>
    <property type="match status" value="1"/>
</dbReference>
<dbReference type="Gene3D" id="3.40.50.300">
    <property type="entry name" value="P-loop containing nucleotide triphosphate hydrolases"/>
    <property type="match status" value="1"/>
</dbReference>
<dbReference type="InterPro" id="IPR003439">
    <property type="entry name" value="ABC_transporter-like_ATP-bd"/>
</dbReference>
<protein>
    <submittedName>
        <fullName evidence="6">ATP-binding cassette domain-containing protein</fullName>
    </submittedName>
</protein>
<evidence type="ECO:0000256" key="4">
    <source>
        <dbReference type="ARBA" id="ARBA00022840"/>
    </source>
</evidence>
<dbReference type="InterPro" id="IPR017911">
    <property type="entry name" value="MacB-like_ATP-bd"/>
</dbReference>
<evidence type="ECO:0000256" key="3">
    <source>
        <dbReference type="ARBA" id="ARBA00022741"/>
    </source>
</evidence>
<dbReference type="GO" id="GO:0005524">
    <property type="term" value="F:ATP binding"/>
    <property type="evidence" value="ECO:0007669"/>
    <property type="project" value="UniProtKB-KW"/>
</dbReference>
<evidence type="ECO:0000313" key="7">
    <source>
        <dbReference type="Proteomes" id="UP000653578"/>
    </source>
</evidence>
<organism evidence="6 7">
    <name type="scientific">Paenibacillus plantarum</name>
    <dbReference type="NCBI Taxonomy" id="2654975"/>
    <lineage>
        <taxon>Bacteria</taxon>
        <taxon>Bacillati</taxon>
        <taxon>Bacillota</taxon>
        <taxon>Bacilli</taxon>
        <taxon>Bacillales</taxon>
        <taxon>Paenibacillaceae</taxon>
        <taxon>Paenibacillus</taxon>
    </lineage>
</organism>
<evidence type="ECO:0000259" key="5">
    <source>
        <dbReference type="PROSITE" id="PS50893"/>
    </source>
</evidence>
<proteinExistence type="inferred from homology"/>
<evidence type="ECO:0000256" key="2">
    <source>
        <dbReference type="ARBA" id="ARBA00022448"/>
    </source>
</evidence>
<dbReference type="InterPro" id="IPR003593">
    <property type="entry name" value="AAA+_ATPase"/>
</dbReference>
<dbReference type="PANTHER" id="PTHR42798">
    <property type="entry name" value="LIPOPROTEIN-RELEASING SYSTEM ATP-BINDING PROTEIN LOLD"/>
    <property type="match status" value="1"/>
</dbReference>
<dbReference type="SUPFAM" id="SSF52540">
    <property type="entry name" value="P-loop containing nucleoside triphosphate hydrolases"/>
    <property type="match status" value="1"/>
</dbReference>
<comment type="caution">
    <text evidence="6">The sequence shown here is derived from an EMBL/GenBank/DDBJ whole genome shotgun (WGS) entry which is preliminary data.</text>
</comment>
<keyword evidence="2" id="KW-0813">Transport</keyword>
<keyword evidence="3" id="KW-0547">Nucleotide-binding</keyword>
<dbReference type="CDD" id="cd03255">
    <property type="entry name" value="ABC_MJ0796_LolCDE_FtsE"/>
    <property type="match status" value="1"/>
</dbReference>
<dbReference type="PANTHER" id="PTHR42798:SF7">
    <property type="entry name" value="ALPHA-D-RIBOSE 1-METHYLPHOSPHONATE 5-TRIPHOSPHATE SYNTHASE SUBUNIT PHNL"/>
    <property type="match status" value="1"/>
</dbReference>
<name>A0ABX1X7S2_9BACL</name>
<feature type="domain" description="ABC transporter" evidence="5">
    <location>
        <begin position="7"/>
        <end position="246"/>
    </location>
</feature>
<accession>A0ABX1X7S2</accession>
<dbReference type="EMBL" id="WHNY01000026">
    <property type="protein sequence ID" value="NOU64084.1"/>
    <property type="molecule type" value="Genomic_DNA"/>
</dbReference>
<reference evidence="6 7" key="1">
    <citation type="submission" date="2019-10" db="EMBL/GenBank/DDBJ databases">
        <title>Description of Paenibacillus humi sp. nov.</title>
        <authorList>
            <person name="Carlier A."/>
            <person name="Qi S."/>
        </authorList>
    </citation>
    <scope>NUCLEOTIDE SEQUENCE [LARGE SCALE GENOMIC DNA]</scope>
    <source>
        <strain evidence="6 7">LMG 31461</strain>
    </source>
</reference>
<comment type="similarity">
    <text evidence="1">Belongs to the ABC transporter superfamily.</text>
</comment>
<dbReference type="Pfam" id="PF00005">
    <property type="entry name" value="ABC_tran"/>
    <property type="match status" value="1"/>
</dbReference>
<sequence>MNMKKLILGENIEKVYGLGDERRKVLDGVSASINEGEFVSVMGPSGSGKSTLMFAMSGMDSIDGGKVTFDGRDLSALRENELANLRRTQMGFVFQQPTLMKNMNILDNIILPSMRDNRRNVKTITEQARTLMKKVGIADLEKRDITQASGGQLQRAGICRALMSNPQIIFGDEPTGALNQEAAQDIMNLFSEINAAGTAIMLVTHDAKIAAKTERIMFMCDGKIVSEMRLPKYSGVDIEDRMEKVMAKMREIGI</sequence>
<evidence type="ECO:0000256" key="1">
    <source>
        <dbReference type="ARBA" id="ARBA00005417"/>
    </source>
</evidence>